<dbReference type="PANTHER" id="PTHR44835">
    <property type="entry name" value="UDP-N-ACETYLGLUCOSAMINE--PEPTIDE N-ACETYLGLUCOSAMINYLTRANSFERASE SPINDLY-RELATED"/>
    <property type="match status" value="1"/>
</dbReference>
<dbReference type="Gene3D" id="3.40.50.2000">
    <property type="entry name" value="Glycogen Phosphorylase B"/>
    <property type="match status" value="1"/>
</dbReference>
<evidence type="ECO:0000256" key="1">
    <source>
        <dbReference type="ARBA" id="ARBA00004922"/>
    </source>
</evidence>
<dbReference type="PANTHER" id="PTHR44835:SF1">
    <property type="entry name" value="PROTEIN O-GLCNAC TRANSFERASE"/>
    <property type="match status" value="1"/>
</dbReference>
<comment type="caution">
    <text evidence="8">The sequence shown here is derived from an EMBL/GenBank/DDBJ whole genome shotgun (WGS) entry which is preliminary data.</text>
</comment>
<proteinExistence type="predicted"/>
<feature type="domain" description="O-GlcNAc transferase C-terminal" evidence="7">
    <location>
        <begin position="399"/>
        <end position="578"/>
    </location>
</feature>
<dbReference type="InterPro" id="IPR011990">
    <property type="entry name" value="TPR-like_helical_dom_sf"/>
</dbReference>
<dbReference type="InterPro" id="IPR051939">
    <property type="entry name" value="Glycosyltr_41/O-GlcNAc_trsf"/>
</dbReference>
<gene>
    <name evidence="8" type="ORF">PMG71_05020</name>
</gene>
<keyword evidence="9" id="KW-1185">Reference proteome</keyword>
<evidence type="ECO:0000313" key="8">
    <source>
        <dbReference type="EMBL" id="MDJ1168779.1"/>
    </source>
</evidence>
<evidence type="ECO:0000256" key="6">
    <source>
        <dbReference type="SAM" id="MobiDB-lite"/>
    </source>
</evidence>
<reference evidence="8 9" key="1">
    <citation type="submission" date="2023-01" db="EMBL/GenBank/DDBJ databases">
        <title>Novel diversity within Roseofilum (Cyanobacteria; Desertifilaceae) from marine benthic mats with descriptions of four novel species.</title>
        <authorList>
            <person name="Wang Y."/>
            <person name="Berthold D.E."/>
            <person name="Hu J."/>
            <person name="Lefler F.W."/>
            <person name="Laughinghouse H.D. IV."/>
        </authorList>
    </citation>
    <scope>NUCLEOTIDE SEQUENCE [LARGE SCALE GENOMIC DNA]</scope>
    <source>
        <strain evidence="8 9">BLCC-M154</strain>
    </source>
</reference>
<dbReference type="Proteomes" id="UP001235303">
    <property type="component" value="Unassembled WGS sequence"/>
</dbReference>
<dbReference type="Gene3D" id="3.40.50.11380">
    <property type="match status" value="1"/>
</dbReference>
<dbReference type="RefSeq" id="WP_283752542.1">
    <property type="nucleotide sequence ID" value="NZ_JAQOSP010000036.1"/>
</dbReference>
<evidence type="ECO:0000259" key="7">
    <source>
        <dbReference type="Pfam" id="PF13844"/>
    </source>
</evidence>
<sequence length="606" mass="68247">MLNPNPPAQAAEYNRIAASFLRHPPDPKLSALAVAWYRRSLEVEPNCITTHLALAQAYHQIGQLPEAWDCCNTAAAIDPESLQPDFYRCMLQLPIVYRQPEEVWHSRKQYQQQLISLSEKIDRAIPEAIAALADAVGRITPFYLAYQGEDDLDLMRLYGQLITRIMAARYPQWAGCSENQPIVHGLSQSSDPPKPPLKRGASGSPPFRKGGFGGDRSQLILTTPQWAQSLPSVAPKPNEAIRVGIVSGHFYRHSIWKDVIKGWIDQLDRQKFHLIGYALNKTEDEETEFARNCLAKFVTGSHTTEEWGQLIQADESHILLYPEVSMNTKAIQLSALRLAPVQVTTWATYVTSGLPTIDYYLSGALIEPERAEKQYTEQLVRLPNLSMYYTPLEETLSSEQRQDFGLRSSAVAYFCPQSLFKYLPQYDGFYPRIAQAVGDCQFIFLKHKTSEALTKIFSKRLQDAFALEGLDMQQYVVMQPALSHASYHRLNDLADIFLDSIGVAGATTTLEGIAYNLPIVTLPGEFLRGRVSSGILRKMQVTETIATSPEDYVEIAIRLGKDAPFRERVRARMAENKHKIYGDRACIKGLENFLENVGSFHVSKRS</sequence>
<keyword evidence="4" id="KW-0677">Repeat</keyword>
<dbReference type="InterPro" id="IPR029489">
    <property type="entry name" value="OGT/SEC/SPY_C"/>
</dbReference>
<feature type="region of interest" description="Disordered" evidence="6">
    <location>
        <begin position="183"/>
        <end position="208"/>
    </location>
</feature>
<name>A0ABT7APE8_9CYAN</name>
<comment type="pathway">
    <text evidence="1">Protein modification; protein glycosylation.</text>
</comment>
<protein>
    <recommendedName>
        <fullName evidence="7">O-GlcNAc transferase C-terminal domain-containing protein</fullName>
    </recommendedName>
</protein>
<evidence type="ECO:0000256" key="4">
    <source>
        <dbReference type="ARBA" id="ARBA00022737"/>
    </source>
</evidence>
<dbReference type="Pfam" id="PF13844">
    <property type="entry name" value="Glyco_transf_41"/>
    <property type="match status" value="2"/>
</dbReference>
<dbReference type="SUPFAM" id="SSF48452">
    <property type="entry name" value="TPR-like"/>
    <property type="match status" value="1"/>
</dbReference>
<evidence type="ECO:0000256" key="5">
    <source>
        <dbReference type="ARBA" id="ARBA00022803"/>
    </source>
</evidence>
<keyword evidence="5" id="KW-0802">TPR repeat</keyword>
<evidence type="ECO:0000256" key="2">
    <source>
        <dbReference type="ARBA" id="ARBA00022676"/>
    </source>
</evidence>
<accession>A0ABT7APE8</accession>
<organism evidence="8 9">
    <name type="scientific">Roseofilum acuticapitatum BLCC-M154</name>
    <dbReference type="NCBI Taxonomy" id="3022444"/>
    <lineage>
        <taxon>Bacteria</taxon>
        <taxon>Bacillati</taxon>
        <taxon>Cyanobacteriota</taxon>
        <taxon>Cyanophyceae</taxon>
        <taxon>Desertifilales</taxon>
        <taxon>Desertifilaceae</taxon>
        <taxon>Roseofilum</taxon>
        <taxon>Roseofilum acuticapitatum</taxon>
    </lineage>
</organism>
<keyword evidence="3" id="KW-0808">Transferase</keyword>
<evidence type="ECO:0000313" key="9">
    <source>
        <dbReference type="Proteomes" id="UP001235303"/>
    </source>
</evidence>
<dbReference type="EMBL" id="JAQOSP010000036">
    <property type="protein sequence ID" value="MDJ1168779.1"/>
    <property type="molecule type" value="Genomic_DNA"/>
</dbReference>
<dbReference type="Gene3D" id="1.25.40.10">
    <property type="entry name" value="Tetratricopeptide repeat domain"/>
    <property type="match status" value="1"/>
</dbReference>
<evidence type="ECO:0000256" key="3">
    <source>
        <dbReference type="ARBA" id="ARBA00022679"/>
    </source>
</evidence>
<keyword evidence="2" id="KW-0328">Glycosyltransferase</keyword>
<feature type="domain" description="O-GlcNAc transferase C-terminal" evidence="7">
    <location>
        <begin position="235"/>
        <end position="384"/>
    </location>
</feature>